<feature type="region of interest" description="Disordered" evidence="1">
    <location>
        <begin position="1"/>
        <end position="21"/>
    </location>
</feature>
<dbReference type="InterPro" id="IPR027417">
    <property type="entry name" value="P-loop_NTPase"/>
</dbReference>
<evidence type="ECO:0000256" key="1">
    <source>
        <dbReference type="SAM" id="MobiDB-lite"/>
    </source>
</evidence>
<dbReference type="SUPFAM" id="SSF52540">
    <property type="entry name" value="P-loop containing nucleoside triphosphate hydrolases"/>
    <property type="match status" value="1"/>
</dbReference>
<dbReference type="PANTHER" id="PTHR45775:SF6">
    <property type="entry name" value="RAD, GEM_KIR FAMILY MEMBER 2, ISOFORM C"/>
    <property type="match status" value="1"/>
</dbReference>
<comment type="caution">
    <text evidence="2">The sequence shown here is derived from an EMBL/GenBank/DDBJ whole genome shotgun (WGS) entry which is preliminary data.</text>
</comment>
<dbReference type="Proteomes" id="UP001054945">
    <property type="component" value="Unassembled WGS sequence"/>
</dbReference>
<proteinExistence type="predicted"/>
<evidence type="ECO:0000313" key="3">
    <source>
        <dbReference type="Proteomes" id="UP001054945"/>
    </source>
</evidence>
<dbReference type="GO" id="GO:0005886">
    <property type="term" value="C:plasma membrane"/>
    <property type="evidence" value="ECO:0007669"/>
    <property type="project" value="TreeGrafter"/>
</dbReference>
<protein>
    <submittedName>
        <fullName evidence="2">Uncharacterized protein</fullName>
    </submittedName>
</protein>
<reference evidence="2 3" key="1">
    <citation type="submission" date="2021-06" db="EMBL/GenBank/DDBJ databases">
        <title>Caerostris extrusa draft genome.</title>
        <authorList>
            <person name="Kono N."/>
            <person name="Arakawa K."/>
        </authorList>
    </citation>
    <scope>NUCLEOTIDE SEQUENCE [LARGE SCALE GENOMIC DNA]</scope>
</reference>
<accession>A0AAV4VZH2</accession>
<dbReference type="GO" id="GO:0005525">
    <property type="term" value="F:GTP binding"/>
    <property type="evidence" value="ECO:0007669"/>
    <property type="project" value="TreeGrafter"/>
</dbReference>
<dbReference type="AlphaFoldDB" id="A0AAV4VZH2"/>
<evidence type="ECO:0000313" key="2">
    <source>
        <dbReference type="EMBL" id="GIY75847.1"/>
    </source>
</evidence>
<gene>
    <name evidence="2" type="primary">AVEN_71677_1</name>
    <name evidence="2" type="ORF">CEXT_336251</name>
</gene>
<keyword evidence="3" id="KW-1185">Reference proteome</keyword>
<dbReference type="EMBL" id="BPLR01015397">
    <property type="protein sequence ID" value="GIY75847.1"/>
    <property type="molecule type" value="Genomic_DNA"/>
</dbReference>
<dbReference type="Gene3D" id="3.40.50.300">
    <property type="entry name" value="P-loop containing nucleotide triphosphate hydrolases"/>
    <property type="match status" value="1"/>
</dbReference>
<sequence>MYNSRNLTPSPPIHEPGDDEDDEFYLCRSFSISSKGAIVNRGDFIRQRSRSNNSVASTASSMTTGGEQHLMRFQCHILLLRGQGRGPSSKVQILGSTGVGKTALINQFMNSEYMNAFDTQGKIACLFY</sequence>
<organism evidence="2 3">
    <name type="scientific">Caerostris extrusa</name>
    <name type="common">Bark spider</name>
    <name type="synonym">Caerostris bankana</name>
    <dbReference type="NCBI Taxonomy" id="172846"/>
    <lineage>
        <taxon>Eukaryota</taxon>
        <taxon>Metazoa</taxon>
        <taxon>Ecdysozoa</taxon>
        <taxon>Arthropoda</taxon>
        <taxon>Chelicerata</taxon>
        <taxon>Arachnida</taxon>
        <taxon>Araneae</taxon>
        <taxon>Araneomorphae</taxon>
        <taxon>Entelegynae</taxon>
        <taxon>Araneoidea</taxon>
        <taxon>Araneidae</taxon>
        <taxon>Caerostris</taxon>
    </lineage>
</organism>
<dbReference type="PANTHER" id="PTHR45775">
    <property type="entry name" value="RAD, GEM/KIR FAMILY MEMBER 2, ISOFORM C"/>
    <property type="match status" value="1"/>
</dbReference>
<dbReference type="GO" id="GO:0005246">
    <property type="term" value="F:calcium channel regulator activity"/>
    <property type="evidence" value="ECO:0007669"/>
    <property type="project" value="TreeGrafter"/>
</dbReference>
<dbReference type="InterPro" id="IPR051641">
    <property type="entry name" value="RGK_GTP-binding_reg"/>
</dbReference>
<name>A0AAV4VZH2_CAEEX</name>